<dbReference type="OrthoDB" id="272778at2759"/>
<dbReference type="Gene3D" id="1.10.8.10">
    <property type="entry name" value="DNA helicase RuvA subunit, C-terminal domain"/>
    <property type="match status" value="1"/>
</dbReference>
<keyword evidence="1" id="KW-0175">Coiled coil</keyword>
<dbReference type="Pfam" id="PF00240">
    <property type="entry name" value="ubiquitin"/>
    <property type="match status" value="1"/>
</dbReference>
<evidence type="ECO:0008006" key="7">
    <source>
        <dbReference type="Google" id="ProtNLM"/>
    </source>
</evidence>
<evidence type="ECO:0000313" key="6">
    <source>
        <dbReference type="Proteomes" id="UP000324800"/>
    </source>
</evidence>
<name>A0A5J4X0X9_9EUKA</name>
<dbReference type="SMART" id="SM00165">
    <property type="entry name" value="UBA"/>
    <property type="match status" value="1"/>
</dbReference>
<dbReference type="Pfam" id="PF00627">
    <property type="entry name" value="UBA"/>
    <property type="match status" value="1"/>
</dbReference>
<sequence>MTTIKFTAKIENKDPVEIETADNMKVEIIMQKVNIQRQIPIEHQRVVFCGRVLEGDTTLQDAGIPDEKISPSGQVIFVPTDEERELEEKALRQVQQQKQKEKEDNELDQIRRRQEQNAEKERLRLLEDQNRDIFMKNQPKAQPKPQPNPKQGAMNPALQDNYDKLIEMGYTPDRARTALEWSNNNINTAIERLVNENN</sequence>
<dbReference type="InterPro" id="IPR029071">
    <property type="entry name" value="Ubiquitin-like_domsf"/>
</dbReference>
<evidence type="ECO:0000256" key="1">
    <source>
        <dbReference type="SAM" id="Coils"/>
    </source>
</evidence>
<evidence type="ECO:0000313" key="5">
    <source>
        <dbReference type="EMBL" id="KAA6400129.1"/>
    </source>
</evidence>
<feature type="coiled-coil region" evidence="1">
    <location>
        <begin position="83"/>
        <end position="120"/>
    </location>
</feature>
<reference evidence="5 6" key="1">
    <citation type="submission" date="2019-03" db="EMBL/GenBank/DDBJ databases">
        <title>Single cell metagenomics reveals metabolic interactions within the superorganism composed of flagellate Streblomastix strix and complex community of Bacteroidetes bacteria on its surface.</title>
        <authorList>
            <person name="Treitli S.C."/>
            <person name="Kolisko M."/>
            <person name="Husnik F."/>
            <person name="Keeling P."/>
            <person name="Hampl V."/>
        </authorList>
    </citation>
    <scope>NUCLEOTIDE SEQUENCE [LARGE SCALE GENOMIC DNA]</scope>
    <source>
        <strain evidence="5">ST1C</strain>
    </source>
</reference>
<gene>
    <name evidence="5" type="ORF">EZS28_004340</name>
</gene>
<dbReference type="CDD" id="cd17039">
    <property type="entry name" value="Ubl_ubiquitin_like"/>
    <property type="match status" value="1"/>
</dbReference>
<evidence type="ECO:0000259" key="3">
    <source>
        <dbReference type="PROSITE" id="PS50030"/>
    </source>
</evidence>
<evidence type="ECO:0000256" key="2">
    <source>
        <dbReference type="SAM" id="MobiDB-lite"/>
    </source>
</evidence>
<dbReference type="AlphaFoldDB" id="A0A5J4X0X9"/>
<feature type="domain" description="Ubiquitin-like" evidence="4">
    <location>
        <begin position="4"/>
        <end position="67"/>
    </location>
</feature>
<accession>A0A5J4X0X9</accession>
<dbReference type="Proteomes" id="UP000324800">
    <property type="component" value="Unassembled WGS sequence"/>
</dbReference>
<proteinExistence type="predicted"/>
<protein>
    <recommendedName>
        <fullName evidence="7">UBA domain-containing protein</fullName>
    </recommendedName>
</protein>
<dbReference type="InterPro" id="IPR015940">
    <property type="entry name" value="UBA"/>
</dbReference>
<feature type="region of interest" description="Disordered" evidence="2">
    <location>
        <begin position="137"/>
        <end position="156"/>
    </location>
</feature>
<dbReference type="Gene3D" id="3.10.20.90">
    <property type="entry name" value="Phosphatidylinositol 3-kinase Catalytic Subunit, Chain A, domain 1"/>
    <property type="match status" value="1"/>
</dbReference>
<dbReference type="SUPFAM" id="SSF46934">
    <property type="entry name" value="UBA-like"/>
    <property type="match status" value="1"/>
</dbReference>
<dbReference type="EMBL" id="SNRW01000616">
    <property type="protein sequence ID" value="KAA6400129.1"/>
    <property type="molecule type" value="Genomic_DNA"/>
</dbReference>
<organism evidence="5 6">
    <name type="scientific">Streblomastix strix</name>
    <dbReference type="NCBI Taxonomy" id="222440"/>
    <lineage>
        <taxon>Eukaryota</taxon>
        <taxon>Metamonada</taxon>
        <taxon>Preaxostyla</taxon>
        <taxon>Oxymonadida</taxon>
        <taxon>Streblomastigidae</taxon>
        <taxon>Streblomastix</taxon>
    </lineage>
</organism>
<dbReference type="PROSITE" id="PS50053">
    <property type="entry name" value="UBIQUITIN_2"/>
    <property type="match status" value="1"/>
</dbReference>
<comment type="caution">
    <text evidence="5">The sequence shown here is derived from an EMBL/GenBank/DDBJ whole genome shotgun (WGS) entry which is preliminary data.</text>
</comment>
<dbReference type="SUPFAM" id="SSF54236">
    <property type="entry name" value="Ubiquitin-like"/>
    <property type="match status" value="1"/>
</dbReference>
<evidence type="ECO:0000259" key="4">
    <source>
        <dbReference type="PROSITE" id="PS50053"/>
    </source>
</evidence>
<dbReference type="InterPro" id="IPR009060">
    <property type="entry name" value="UBA-like_sf"/>
</dbReference>
<dbReference type="PROSITE" id="PS50030">
    <property type="entry name" value="UBA"/>
    <property type="match status" value="1"/>
</dbReference>
<feature type="domain" description="UBA" evidence="3">
    <location>
        <begin position="156"/>
        <end position="196"/>
    </location>
</feature>
<dbReference type="InterPro" id="IPR000626">
    <property type="entry name" value="Ubiquitin-like_dom"/>
</dbReference>